<evidence type="ECO:0000313" key="1">
    <source>
        <dbReference type="EMBL" id="WSC00092.1"/>
    </source>
</evidence>
<proteinExistence type="predicted"/>
<sequence length="70" mass="7188">MDVQVAGLPPAGAAGVFHGYPVEGEFVECGRVRAAAWRPGVLLRGTGLGLAGVPVFGVEHRDERGCGGEE</sequence>
<keyword evidence="2" id="KW-1185">Reference proteome</keyword>
<dbReference type="Proteomes" id="UP001348369">
    <property type="component" value="Chromosome"/>
</dbReference>
<protein>
    <submittedName>
        <fullName evidence="1">Uncharacterized protein</fullName>
    </submittedName>
</protein>
<accession>A0ACD4ZPY3</accession>
<dbReference type="EMBL" id="CP109109">
    <property type="protein sequence ID" value="WSC00092.1"/>
    <property type="molecule type" value="Genomic_DNA"/>
</dbReference>
<evidence type="ECO:0000313" key="2">
    <source>
        <dbReference type="Proteomes" id="UP001348369"/>
    </source>
</evidence>
<name>A0ACD4ZPY3_9ACTN</name>
<gene>
    <name evidence="1" type="ORF">OG835_25910</name>
</gene>
<organism evidence="1 2">
    <name type="scientific">Streptomyces scopuliridis</name>
    <dbReference type="NCBI Taxonomy" id="452529"/>
    <lineage>
        <taxon>Bacteria</taxon>
        <taxon>Bacillati</taxon>
        <taxon>Actinomycetota</taxon>
        <taxon>Actinomycetes</taxon>
        <taxon>Kitasatosporales</taxon>
        <taxon>Streptomycetaceae</taxon>
        <taxon>Streptomyces</taxon>
    </lineage>
</organism>
<reference evidence="1" key="1">
    <citation type="submission" date="2022-10" db="EMBL/GenBank/DDBJ databases">
        <title>The complete genomes of actinobacterial strains from the NBC collection.</title>
        <authorList>
            <person name="Joergensen T.S."/>
            <person name="Alvarez Arevalo M."/>
            <person name="Sterndorff E.B."/>
            <person name="Faurdal D."/>
            <person name="Vuksanovic O."/>
            <person name="Mourched A.-S."/>
            <person name="Charusanti P."/>
            <person name="Shaw S."/>
            <person name="Blin K."/>
            <person name="Weber T."/>
        </authorList>
    </citation>
    <scope>NUCLEOTIDE SEQUENCE</scope>
    <source>
        <strain evidence="1">NBC 01771</strain>
    </source>
</reference>